<dbReference type="NCBIfam" id="TIGR01455">
    <property type="entry name" value="glmM"/>
    <property type="match status" value="1"/>
</dbReference>
<feature type="binding site" evidence="6">
    <location>
        <position position="240"/>
    </location>
    <ligand>
        <name>Mg(2+)</name>
        <dbReference type="ChEBI" id="CHEBI:18420"/>
    </ligand>
</feature>
<comment type="similarity">
    <text evidence="1 6 7">Belongs to the phosphohexose mutase family.</text>
</comment>
<dbReference type="InterPro" id="IPR005841">
    <property type="entry name" value="Alpha-D-phosphohexomutase_SF"/>
</dbReference>
<dbReference type="PRINTS" id="PR00509">
    <property type="entry name" value="PGMPMM"/>
</dbReference>
<dbReference type="FunFam" id="3.40.120.10:FF:000003">
    <property type="entry name" value="Phosphoglucosamine mutase"/>
    <property type="match status" value="1"/>
</dbReference>
<gene>
    <name evidence="6" type="primary">glmM</name>
    <name evidence="13" type="ORF">BWK73_19435</name>
</gene>
<evidence type="ECO:0000313" key="14">
    <source>
        <dbReference type="Proteomes" id="UP000192491"/>
    </source>
</evidence>
<keyword evidence="3 6" id="KW-0479">Metal-binding</keyword>
<keyword evidence="4 6" id="KW-0460">Magnesium</keyword>
<dbReference type="InterPro" id="IPR016066">
    <property type="entry name" value="A-D-PHexomutase_CS"/>
</dbReference>
<dbReference type="Gene3D" id="3.40.120.10">
    <property type="entry name" value="Alpha-D-Glucose-1,6-Bisphosphate, subunit A, domain 3"/>
    <property type="match status" value="3"/>
</dbReference>
<dbReference type="SUPFAM" id="SSF55957">
    <property type="entry name" value="Phosphoglucomutase, C-terminal domain"/>
    <property type="match status" value="1"/>
</dbReference>
<keyword evidence="5 6" id="KW-0413">Isomerase</keyword>
<sequence length="444" mass="47818">MARKYFGTDGIRGKIGHYPMTPDFVLKLGWAAGKVLASNGHPLVLIGKDTRISGYMLEAALQAGLVAAGVNIRLLGPMPTPAVAYLTRAFRASAGIVISASHNPYDDNGLKFFSGDGTKLPDEVEEEIERWLDMDFKVVSSDELGKVERAKDAAGRYIEFCKRALPNSISLKGLRIVVDCANGATYHVAPDVFKELGAEVIAIGNAPDGININEACGATHVDGLCDAVLRYRADLGIALDGDGDRLIMVDQRGETVDGDEILAIIAHHRHGEGKLHGGVVGTLMSNLGLEKSIQALGVPFYRAKVGDRYVIEQMTQHDCDLGGESSGHIIVRHFITTGDGIIAALQVLRAMRISGKPLRELKSVMTKYPQTLINVPTKQKINLDESIAIQDAVRQVEQQLGNRGRVLLRASGTEPLIRVMVEGEDPTETAELAEQIASAVRAVA</sequence>
<evidence type="ECO:0000256" key="6">
    <source>
        <dbReference type="HAMAP-Rule" id="MF_01554"/>
    </source>
</evidence>
<dbReference type="GO" id="GO:0009252">
    <property type="term" value="P:peptidoglycan biosynthetic process"/>
    <property type="evidence" value="ECO:0007669"/>
    <property type="project" value="UniProtKB-ARBA"/>
</dbReference>
<dbReference type="GO" id="GO:0000287">
    <property type="term" value="F:magnesium ion binding"/>
    <property type="evidence" value="ECO:0007669"/>
    <property type="project" value="UniProtKB-UniRule"/>
</dbReference>
<dbReference type="STRING" id="1123401.GCA_000621325_00874"/>
<comment type="PTM">
    <text evidence="6">Activated by phosphorylation.</text>
</comment>
<dbReference type="InterPro" id="IPR005846">
    <property type="entry name" value="A-D-PHexomutase_a/b/a-III"/>
</dbReference>
<dbReference type="EC" id="5.4.2.10" evidence="6 8"/>
<dbReference type="NCBIfam" id="NF008139">
    <property type="entry name" value="PRK10887.1"/>
    <property type="match status" value="1"/>
</dbReference>
<feature type="binding site" evidence="6">
    <location>
        <position position="244"/>
    </location>
    <ligand>
        <name>Mg(2+)</name>
        <dbReference type="ChEBI" id="CHEBI:18420"/>
    </ligand>
</feature>
<dbReference type="Pfam" id="PF02880">
    <property type="entry name" value="PGM_PMM_III"/>
    <property type="match status" value="1"/>
</dbReference>
<dbReference type="InterPro" id="IPR005844">
    <property type="entry name" value="A-D-PHexomutase_a/b/a-I"/>
</dbReference>
<dbReference type="Proteomes" id="UP000192491">
    <property type="component" value="Unassembled WGS sequence"/>
</dbReference>
<evidence type="ECO:0000256" key="2">
    <source>
        <dbReference type="ARBA" id="ARBA00022553"/>
    </source>
</evidence>
<comment type="catalytic activity">
    <reaction evidence="6 8">
        <text>alpha-D-glucosamine 1-phosphate = D-glucosamine 6-phosphate</text>
        <dbReference type="Rhea" id="RHEA:23424"/>
        <dbReference type="ChEBI" id="CHEBI:58516"/>
        <dbReference type="ChEBI" id="CHEBI:58725"/>
        <dbReference type="EC" id="5.4.2.10"/>
    </reaction>
</comment>
<dbReference type="InterPro" id="IPR050060">
    <property type="entry name" value="Phosphoglucosamine_mutase"/>
</dbReference>
<feature type="binding site" evidence="6">
    <location>
        <position position="242"/>
    </location>
    <ligand>
        <name>Mg(2+)</name>
        <dbReference type="ChEBI" id="CHEBI:18420"/>
    </ligand>
</feature>
<dbReference type="FunFam" id="3.40.120.10:FF:000001">
    <property type="entry name" value="Phosphoglucosamine mutase"/>
    <property type="match status" value="1"/>
</dbReference>
<dbReference type="GO" id="GO:0005975">
    <property type="term" value="P:carbohydrate metabolic process"/>
    <property type="evidence" value="ECO:0007669"/>
    <property type="project" value="InterPro"/>
</dbReference>
<proteinExistence type="inferred from homology"/>
<evidence type="ECO:0000256" key="7">
    <source>
        <dbReference type="RuleBase" id="RU004326"/>
    </source>
</evidence>
<comment type="caution">
    <text evidence="13">The sequence shown here is derived from an EMBL/GenBank/DDBJ whole genome shotgun (WGS) entry which is preliminary data.</text>
</comment>
<dbReference type="Pfam" id="PF02879">
    <property type="entry name" value="PGM_PMM_II"/>
    <property type="match status" value="1"/>
</dbReference>
<feature type="binding site" description="via phosphate group" evidence="6">
    <location>
        <position position="101"/>
    </location>
    <ligand>
        <name>Mg(2+)</name>
        <dbReference type="ChEBI" id="CHEBI:18420"/>
    </ligand>
</feature>
<dbReference type="HAMAP" id="MF_01554_B">
    <property type="entry name" value="GlmM_B"/>
    <property type="match status" value="1"/>
</dbReference>
<feature type="modified residue" description="Phosphoserine" evidence="6">
    <location>
        <position position="101"/>
    </location>
</feature>
<dbReference type="InterPro" id="IPR016055">
    <property type="entry name" value="A-D-PHexomutase_a/b/a-I/II/III"/>
</dbReference>
<evidence type="ECO:0000256" key="1">
    <source>
        <dbReference type="ARBA" id="ARBA00010231"/>
    </source>
</evidence>
<evidence type="ECO:0000313" key="13">
    <source>
        <dbReference type="EMBL" id="OQX10790.1"/>
    </source>
</evidence>
<reference evidence="13 14" key="1">
    <citation type="submission" date="2017-01" db="EMBL/GenBank/DDBJ databases">
        <title>Novel large sulfur bacteria in the metagenomes of groundwater-fed chemosynthetic microbial mats in the Lake Huron basin.</title>
        <authorList>
            <person name="Sharrar A.M."/>
            <person name="Flood B.E."/>
            <person name="Bailey J.V."/>
            <person name="Jones D.S."/>
            <person name="Biddanda B."/>
            <person name="Ruberg S.A."/>
            <person name="Marcus D.N."/>
            <person name="Dick G.J."/>
        </authorList>
    </citation>
    <scope>NUCLEOTIDE SEQUENCE [LARGE SCALE GENOMIC DNA]</scope>
    <source>
        <strain evidence="13">A8</strain>
    </source>
</reference>
<feature type="domain" description="Alpha-D-phosphohexomutase alpha/beta/alpha" evidence="11">
    <location>
        <begin position="156"/>
        <end position="253"/>
    </location>
</feature>
<dbReference type="InterPro" id="IPR006352">
    <property type="entry name" value="GlmM_bact"/>
</dbReference>
<dbReference type="PROSITE" id="PS00710">
    <property type="entry name" value="PGM_PMM"/>
    <property type="match status" value="1"/>
</dbReference>
<evidence type="ECO:0000256" key="4">
    <source>
        <dbReference type="ARBA" id="ARBA00022842"/>
    </source>
</evidence>
<dbReference type="AlphaFoldDB" id="A0A1Y1QPK0"/>
<dbReference type="Pfam" id="PF00408">
    <property type="entry name" value="PGM_PMM_IV"/>
    <property type="match status" value="1"/>
</dbReference>
<evidence type="ECO:0000259" key="10">
    <source>
        <dbReference type="Pfam" id="PF02878"/>
    </source>
</evidence>
<feature type="active site" description="Phosphoserine intermediate" evidence="6">
    <location>
        <position position="101"/>
    </location>
</feature>
<evidence type="ECO:0000259" key="9">
    <source>
        <dbReference type="Pfam" id="PF00408"/>
    </source>
</evidence>
<dbReference type="CDD" id="cd05802">
    <property type="entry name" value="GlmM"/>
    <property type="match status" value="1"/>
</dbReference>
<dbReference type="PANTHER" id="PTHR42946">
    <property type="entry name" value="PHOSPHOHEXOSE MUTASE"/>
    <property type="match status" value="1"/>
</dbReference>
<dbReference type="InterPro" id="IPR005843">
    <property type="entry name" value="A-D-PHexomutase_C"/>
</dbReference>
<name>A0A1Y1QPK0_9GAMM</name>
<feature type="domain" description="Alpha-D-phosphohexomutase alpha/beta/alpha" evidence="12">
    <location>
        <begin position="257"/>
        <end position="368"/>
    </location>
</feature>
<dbReference type="Pfam" id="PF02878">
    <property type="entry name" value="PGM_PMM_I"/>
    <property type="match status" value="1"/>
</dbReference>
<evidence type="ECO:0000259" key="12">
    <source>
        <dbReference type="Pfam" id="PF02880"/>
    </source>
</evidence>
<dbReference type="InterPro" id="IPR005845">
    <property type="entry name" value="A-D-PHexomutase_a/b/a-II"/>
</dbReference>
<dbReference type="EMBL" id="MTEJ01000104">
    <property type="protein sequence ID" value="OQX10790.1"/>
    <property type="molecule type" value="Genomic_DNA"/>
</dbReference>
<evidence type="ECO:0000256" key="3">
    <source>
        <dbReference type="ARBA" id="ARBA00022723"/>
    </source>
</evidence>
<dbReference type="Gene3D" id="3.30.310.50">
    <property type="entry name" value="Alpha-D-phosphohexomutase, C-terminal domain"/>
    <property type="match status" value="1"/>
</dbReference>
<dbReference type="FunFam" id="3.30.310.50:FF:000001">
    <property type="entry name" value="Phosphoglucosamine mutase"/>
    <property type="match status" value="1"/>
</dbReference>
<dbReference type="GO" id="GO:0008966">
    <property type="term" value="F:phosphoglucosamine mutase activity"/>
    <property type="evidence" value="ECO:0007669"/>
    <property type="project" value="UniProtKB-UniRule"/>
</dbReference>
<evidence type="ECO:0000256" key="8">
    <source>
        <dbReference type="RuleBase" id="RU004327"/>
    </source>
</evidence>
<dbReference type="GO" id="GO:0004615">
    <property type="term" value="F:phosphomannomutase activity"/>
    <property type="evidence" value="ECO:0007669"/>
    <property type="project" value="TreeGrafter"/>
</dbReference>
<accession>A0A1Y1QPK0</accession>
<dbReference type="GO" id="GO:0005829">
    <property type="term" value="C:cytosol"/>
    <property type="evidence" value="ECO:0007669"/>
    <property type="project" value="TreeGrafter"/>
</dbReference>
<dbReference type="PANTHER" id="PTHR42946:SF1">
    <property type="entry name" value="PHOSPHOGLUCOMUTASE (ALPHA-D-GLUCOSE-1,6-BISPHOSPHATE-DEPENDENT)"/>
    <property type="match status" value="1"/>
</dbReference>
<feature type="domain" description="Alpha-D-phosphohexomutase C-terminal" evidence="9">
    <location>
        <begin position="372"/>
        <end position="438"/>
    </location>
</feature>
<protein>
    <recommendedName>
        <fullName evidence="6 8">Phosphoglucosamine mutase</fullName>
        <ecNumber evidence="6 8">5.4.2.10</ecNumber>
    </recommendedName>
</protein>
<dbReference type="GO" id="GO:0006048">
    <property type="term" value="P:UDP-N-acetylglucosamine biosynthetic process"/>
    <property type="evidence" value="ECO:0007669"/>
    <property type="project" value="TreeGrafter"/>
</dbReference>
<dbReference type="InterPro" id="IPR036900">
    <property type="entry name" value="A-D-PHexomutase_C_sf"/>
</dbReference>
<comment type="cofactor">
    <cofactor evidence="6">
        <name>Mg(2+)</name>
        <dbReference type="ChEBI" id="CHEBI:18420"/>
    </cofactor>
    <text evidence="6">Binds 1 Mg(2+) ion per subunit.</text>
</comment>
<feature type="domain" description="Alpha-D-phosphohexomutase alpha/beta/alpha" evidence="10">
    <location>
        <begin position="3"/>
        <end position="131"/>
    </location>
</feature>
<evidence type="ECO:0000256" key="5">
    <source>
        <dbReference type="ARBA" id="ARBA00023235"/>
    </source>
</evidence>
<comment type="function">
    <text evidence="6 8">Catalyzes the conversion of glucosamine-6-phosphate to glucosamine-1-phosphate.</text>
</comment>
<evidence type="ECO:0000259" key="11">
    <source>
        <dbReference type="Pfam" id="PF02879"/>
    </source>
</evidence>
<keyword evidence="2 6" id="KW-0597">Phosphoprotein</keyword>
<dbReference type="SUPFAM" id="SSF53738">
    <property type="entry name" value="Phosphoglucomutase, first 3 domains"/>
    <property type="match status" value="3"/>
</dbReference>
<organism evidence="13 14">
    <name type="scientific">Thiothrix lacustris</name>
    <dbReference type="NCBI Taxonomy" id="525917"/>
    <lineage>
        <taxon>Bacteria</taxon>
        <taxon>Pseudomonadati</taxon>
        <taxon>Pseudomonadota</taxon>
        <taxon>Gammaproteobacteria</taxon>
        <taxon>Thiotrichales</taxon>
        <taxon>Thiotrichaceae</taxon>
        <taxon>Thiothrix</taxon>
    </lineage>
</organism>